<dbReference type="EMBL" id="SBJO01000277">
    <property type="protein sequence ID" value="KAF9761678.1"/>
    <property type="molecule type" value="Genomic_DNA"/>
</dbReference>
<organism evidence="2 3">
    <name type="scientific">Nosema granulosis</name>
    <dbReference type="NCBI Taxonomy" id="83296"/>
    <lineage>
        <taxon>Eukaryota</taxon>
        <taxon>Fungi</taxon>
        <taxon>Fungi incertae sedis</taxon>
        <taxon>Microsporidia</taxon>
        <taxon>Nosematidae</taxon>
        <taxon>Nosema</taxon>
    </lineage>
</organism>
<evidence type="ECO:0000259" key="1">
    <source>
        <dbReference type="PROSITE" id="PS50878"/>
    </source>
</evidence>
<dbReference type="AlphaFoldDB" id="A0A9P6GWL8"/>
<dbReference type="Proteomes" id="UP000740883">
    <property type="component" value="Unassembled WGS sequence"/>
</dbReference>
<feature type="domain" description="Reverse transcriptase" evidence="1">
    <location>
        <begin position="1"/>
        <end position="80"/>
    </location>
</feature>
<dbReference type="InterPro" id="IPR043128">
    <property type="entry name" value="Rev_trsase/Diguanyl_cyclase"/>
</dbReference>
<protein>
    <submittedName>
        <fullName evidence="2">Retrovirus-related Pol polyprotein from transposon gypsy</fullName>
    </submittedName>
</protein>
<proteinExistence type="predicted"/>
<sequence length="140" mass="16145">MGFKNSPSIFQRIMDKVLEDEIGKCCYVYVDDIIIFSKNKSEHIKDSIKIFEKLIGAGLTANKKKLEICKESVAFLGFKVSNKRIESLIDKKKAILDFPIPKDKTDIKSFLGMVNHHRKFIPNCADKLFPLQKLLKKRKI</sequence>
<dbReference type="CDD" id="cd01647">
    <property type="entry name" value="RT_LTR"/>
    <property type="match status" value="1"/>
</dbReference>
<gene>
    <name evidence="2" type="primary">pol_210</name>
    <name evidence="2" type="ORF">NGRA_2461</name>
</gene>
<dbReference type="PANTHER" id="PTHR33064">
    <property type="entry name" value="POL PROTEIN"/>
    <property type="match status" value="1"/>
</dbReference>
<keyword evidence="3" id="KW-1185">Reference proteome</keyword>
<dbReference type="FunFam" id="3.30.70.270:FF:000003">
    <property type="entry name" value="Transposon Ty3-G Gag-Pol polyprotein"/>
    <property type="match status" value="1"/>
</dbReference>
<dbReference type="InterPro" id="IPR000477">
    <property type="entry name" value="RT_dom"/>
</dbReference>
<dbReference type="InterPro" id="IPR051320">
    <property type="entry name" value="Viral_Replic_Matur_Polypro"/>
</dbReference>
<evidence type="ECO:0000313" key="3">
    <source>
        <dbReference type="Proteomes" id="UP000740883"/>
    </source>
</evidence>
<dbReference type="InterPro" id="IPR043502">
    <property type="entry name" value="DNA/RNA_pol_sf"/>
</dbReference>
<dbReference type="Pfam" id="PF00078">
    <property type="entry name" value="RVT_1"/>
    <property type="match status" value="1"/>
</dbReference>
<dbReference type="PANTHER" id="PTHR33064:SF37">
    <property type="entry name" value="RIBONUCLEASE H"/>
    <property type="match status" value="1"/>
</dbReference>
<reference evidence="2 3" key="1">
    <citation type="journal article" date="2020" name="Genome Biol. Evol.">
        <title>Comparative genomics of strictly vertically transmitted, feminizing microsporidia endosymbionts of amphipod crustaceans.</title>
        <authorList>
            <person name="Cormier A."/>
            <person name="Chebbi M.A."/>
            <person name="Giraud I."/>
            <person name="Wattier R."/>
            <person name="Teixeira M."/>
            <person name="Gilbert C."/>
            <person name="Rigaud T."/>
            <person name="Cordaux R."/>
        </authorList>
    </citation>
    <scope>NUCLEOTIDE SEQUENCE [LARGE SCALE GENOMIC DNA]</scope>
    <source>
        <strain evidence="2 3">Ou3-Ou53</strain>
    </source>
</reference>
<accession>A0A9P6GWL8</accession>
<dbReference type="Gene3D" id="3.30.70.270">
    <property type="match status" value="2"/>
</dbReference>
<dbReference type="PROSITE" id="PS50878">
    <property type="entry name" value="RT_POL"/>
    <property type="match status" value="1"/>
</dbReference>
<dbReference type="OrthoDB" id="3232518at2759"/>
<evidence type="ECO:0000313" key="2">
    <source>
        <dbReference type="EMBL" id="KAF9761678.1"/>
    </source>
</evidence>
<name>A0A9P6GWL8_9MICR</name>
<dbReference type="SUPFAM" id="SSF56672">
    <property type="entry name" value="DNA/RNA polymerases"/>
    <property type="match status" value="1"/>
</dbReference>
<comment type="caution">
    <text evidence="2">The sequence shown here is derived from an EMBL/GenBank/DDBJ whole genome shotgun (WGS) entry which is preliminary data.</text>
</comment>